<evidence type="ECO:0000313" key="2">
    <source>
        <dbReference type="EMBL" id="EGK58363.1"/>
    </source>
</evidence>
<dbReference type="HOGENOM" id="CLU_066192_4_0_9"/>
<organism evidence="2 3">
    <name type="scientific">Centipeda periodontii DSM 2778</name>
    <dbReference type="NCBI Taxonomy" id="888060"/>
    <lineage>
        <taxon>Bacteria</taxon>
        <taxon>Bacillati</taxon>
        <taxon>Bacillota</taxon>
        <taxon>Negativicutes</taxon>
        <taxon>Selenomonadales</taxon>
        <taxon>Selenomonadaceae</taxon>
        <taxon>Centipeda</taxon>
    </lineage>
</organism>
<dbReference type="Gene3D" id="1.10.260.40">
    <property type="entry name" value="lambda repressor-like DNA-binding domains"/>
    <property type="match status" value="1"/>
</dbReference>
<feature type="domain" description="HTH cro/C1-type" evidence="1">
    <location>
        <begin position="7"/>
        <end position="68"/>
    </location>
</feature>
<dbReference type="EMBL" id="AFHQ01000047">
    <property type="protein sequence ID" value="EGK58363.1"/>
    <property type="molecule type" value="Genomic_DNA"/>
</dbReference>
<evidence type="ECO:0000313" key="3">
    <source>
        <dbReference type="Proteomes" id="UP000004067"/>
    </source>
</evidence>
<protein>
    <submittedName>
        <fullName evidence="2">XRE family transcriptional regulator</fullName>
    </submittedName>
</protein>
<gene>
    <name evidence="2" type="ORF">HMPREF9081_1959</name>
</gene>
<dbReference type="STRING" id="888060.HMPREF9081_1959"/>
<dbReference type="Pfam" id="PF01381">
    <property type="entry name" value="HTH_3"/>
    <property type="match status" value="1"/>
</dbReference>
<name>F5RNX3_9FIRM</name>
<keyword evidence="3" id="KW-1185">Reference proteome</keyword>
<dbReference type="RefSeq" id="WP_006306983.1">
    <property type="nucleotide sequence ID" value="NZ_GL892076.1"/>
</dbReference>
<dbReference type="AlphaFoldDB" id="F5RNX3"/>
<dbReference type="SUPFAM" id="SSF47413">
    <property type="entry name" value="lambda repressor-like DNA-binding domains"/>
    <property type="match status" value="1"/>
</dbReference>
<dbReference type="GO" id="GO:0003677">
    <property type="term" value="F:DNA binding"/>
    <property type="evidence" value="ECO:0007669"/>
    <property type="project" value="InterPro"/>
</dbReference>
<reference evidence="2 3" key="1">
    <citation type="submission" date="2011-04" db="EMBL/GenBank/DDBJ databases">
        <authorList>
            <person name="Muzny D."/>
            <person name="Qin X."/>
            <person name="Deng J."/>
            <person name="Jiang H."/>
            <person name="Liu Y."/>
            <person name="Qu J."/>
            <person name="Song X.-Z."/>
            <person name="Zhang L."/>
            <person name="Thornton R."/>
            <person name="Coyle M."/>
            <person name="Francisco L."/>
            <person name="Jackson L."/>
            <person name="Javaid M."/>
            <person name="Korchina V."/>
            <person name="Kovar C."/>
            <person name="Mata R."/>
            <person name="Mathew T."/>
            <person name="Ngo R."/>
            <person name="Nguyen L."/>
            <person name="Nguyen N."/>
            <person name="Okwuonu G."/>
            <person name="Ongeri F."/>
            <person name="Pham C."/>
            <person name="Simmons D."/>
            <person name="Wilczek-Boney K."/>
            <person name="Hale W."/>
            <person name="Jakkamsetti A."/>
            <person name="Pham P."/>
            <person name="Ruth R."/>
            <person name="San Lucas F."/>
            <person name="Warren J."/>
            <person name="Zhang J."/>
            <person name="Zhao Z."/>
            <person name="Zhou C."/>
            <person name="Zhu D."/>
            <person name="Lee S."/>
            <person name="Bess C."/>
            <person name="Blankenburg K."/>
            <person name="Forbes L."/>
            <person name="Fu Q."/>
            <person name="Gubbala S."/>
            <person name="Hirani K."/>
            <person name="Jayaseelan J.C."/>
            <person name="Lara F."/>
            <person name="Munidasa M."/>
            <person name="Palculict T."/>
            <person name="Patil S."/>
            <person name="Pu L.-L."/>
            <person name="Saada N."/>
            <person name="Tang L."/>
            <person name="Weissenberger G."/>
            <person name="Zhu Y."/>
            <person name="Hemphill L."/>
            <person name="Shang Y."/>
            <person name="Youmans B."/>
            <person name="Ayvaz T."/>
            <person name="Ross M."/>
            <person name="Santibanez J."/>
            <person name="Aqrawi P."/>
            <person name="Gross S."/>
            <person name="Joshi V."/>
            <person name="Fowler G."/>
            <person name="Nazareth L."/>
            <person name="Reid J."/>
            <person name="Worley K."/>
            <person name="Petrosino J."/>
            <person name="Highlander S."/>
            <person name="Gibbs R."/>
        </authorList>
    </citation>
    <scope>NUCLEOTIDE SEQUENCE [LARGE SCALE GENOMIC DNA]</scope>
    <source>
        <strain evidence="2 3">DSM 2778</strain>
    </source>
</reference>
<dbReference type="OrthoDB" id="2475196at2"/>
<comment type="caution">
    <text evidence="2">The sequence shown here is derived from an EMBL/GenBank/DDBJ whole genome shotgun (WGS) entry which is preliminary data.</text>
</comment>
<dbReference type="InterPro" id="IPR010982">
    <property type="entry name" value="Lambda_DNA-bd_dom_sf"/>
</dbReference>
<dbReference type="PROSITE" id="PS50943">
    <property type="entry name" value="HTH_CROC1"/>
    <property type="match status" value="1"/>
</dbReference>
<dbReference type="SMART" id="SM00530">
    <property type="entry name" value="HTH_XRE"/>
    <property type="match status" value="1"/>
</dbReference>
<dbReference type="Proteomes" id="UP000004067">
    <property type="component" value="Unassembled WGS sequence"/>
</dbReference>
<sequence length="147" mass="16577">MKLGAWLKSYRQQHSLSMQALADLCGFSKAYINILEKGINPKTNKPISPTMLTFEKIARGTKTDVDSLLKILDGDQPITITPLPKLQQNFEQMDAQQIMRTLENIQHALQVSDSIQQQYDSEDVELLHSAVETAARIARRLAGKKVR</sequence>
<dbReference type="eggNOG" id="COG1396">
    <property type="taxonomic scope" value="Bacteria"/>
</dbReference>
<dbReference type="InterPro" id="IPR001387">
    <property type="entry name" value="Cro/C1-type_HTH"/>
</dbReference>
<proteinExistence type="predicted"/>
<accession>F5RNX3</accession>
<dbReference type="CDD" id="cd00093">
    <property type="entry name" value="HTH_XRE"/>
    <property type="match status" value="1"/>
</dbReference>
<evidence type="ECO:0000259" key="1">
    <source>
        <dbReference type="PROSITE" id="PS50943"/>
    </source>
</evidence>